<evidence type="ECO:0000256" key="1">
    <source>
        <dbReference type="ARBA" id="ARBA00004323"/>
    </source>
</evidence>
<dbReference type="GO" id="GO:0008146">
    <property type="term" value="F:sulfotransferase activity"/>
    <property type="evidence" value="ECO:0007669"/>
    <property type="project" value="InterPro"/>
</dbReference>
<evidence type="ECO:0000256" key="2">
    <source>
        <dbReference type="ARBA" id="ARBA00006339"/>
    </source>
</evidence>
<evidence type="ECO:0000256" key="5">
    <source>
        <dbReference type="ARBA" id="ARBA00022989"/>
    </source>
</evidence>
<dbReference type="AlphaFoldDB" id="A0AAV7KCN5"/>
<accession>A0AAV7KCN5</accession>
<dbReference type="EC" id="2.8.2.-" evidence="9"/>
<proteinExistence type="inferred from homology"/>
<dbReference type="GO" id="GO:0016051">
    <property type="term" value="P:carbohydrate biosynthetic process"/>
    <property type="evidence" value="ECO:0007669"/>
    <property type="project" value="InterPro"/>
</dbReference>
<evidence type="ECO:0000313" key="10">
    <source>
        <dbReference type="EMBL" id="KAI6658450.1"/>
    </source>
</evidence>
<evidence type="ECO:0000256" key="8">
    <source>
        <dbReference type="ARBA" id="ARBA00023180"/>
    </source>
</evidence>
<keyword evidence="3 9" id="KW-0808">Transferase</keyword>
<comment type="subcellular location">
    <subcellularLocation>
        <location evidence="1 9">Golgi apparatus membrane</location>
        <topology evidence="1 9">Single-pass type II membrane protein</topology>
    </subcellularLocation>
</comment>
<dbReference type="PANTHER" id="PTHR12137:SF54">
    <property type="entry name" value="CARBOHYDRATE SULFOTRANSFERASE"/>
    <property type="match status" value="1"/>
</dbReference>
<gene>
    <name evidence="10" type="ORF">LOD99_15250</name>
</gene>
<dbReference type="InterPro" id="IPR018011">
    <property type="entry name" value="Carb_sulfotrans_8-10"/>
</dbReference>
<keyword evidence="11" id="KW-1185">Reference proteome</keyword>
<dbReference type="PANTHER" id="PTHR12137">
    <property type="entry name" value="CARBOHYDRATE SULFOTRANSFERASE"/>
    <property type="match status" value="1"/>
</dbReference>
<evidence type="ECO:0000256" key="3">
    <source>
        <dbReference type="ARBA" id="ARBA00022679"/>
    </source>
</evidence>
<dbReference type="GO" id="GO:0000139">
    <property type="term" value="C:Golgi membrane"/>
    <property type="evidence" value="ECO:0007669"/>
    <property type="project" value="UniProtKB-SubCell"/>
</dbReference>
<comment type="similarity">
    <text evidence="2 9">Belongs to the sulfotransferase 2 family.</text>
</comment>
<keyword evidence="5" id="KW-1133">Transmembrane helix</keyword>
<comment type="caution">
    <text evidence="10">The sequence shown here is derived from an EMBL/GenBank/DDBJ whole genome shotgun (WGS) entry which is preliminary data.</text>
</comment>
<evidence type="ECO:0000313" key="11">
    <source>
        <dbReference type="Proteomes" id="UP001165289"/>
    </source>
</evidence>
<evidence type="ECO:0000256" key="7">
    <source>
        <dbReference type="ARBA" id="ARBA00023136"/>
    </source>
</evidence>
<evidence type="ECO:0000256" key="9">
    <source>
        <dbReference type="RuleBase" id="RU364020"/>
    </source>
</evidence>
<keyword evidence="8 9" id="KW-0325">Glycoprotein</keyword>
<keyword evidence="9" id="KW-0735">Signal-anchor</keyword>
<organism evidence="10 11">
    <name type="scientific">Oopsacas minuta</name>
    <dbReference type="NCBI Taxonomy" id="111878"/>
    <lineage>
        <taxon>Eukaryota</taxon>
        <taxon>Metazoa</taxon>
        <taxon>Porifera</taxon>
        <taxon>Hexactinellida</taxon>
        <taxon>Hexasterophora</taxon>
        <taxon>Lyssacinosida</taxon>
        <taxon>Leucopsacidae</taxon>
        <taxon>Oopsacas</taxon>
    </lineage>
</organism>
<evidence type="ECO:0000256" key="4">
    <source>
        <dbReference type="ARBA" id="ARBA00022692"/>
    </source>
</evidence>
<keyword evidence="7" id="KW-0472">Membrane</keyword>
<keyword evidence="9" id="KW-0119">Carbohydrate metabolism</keyword>
<protein>
    <recommendedName>
        <fullName evidence="9">Carbohydrate sulfotransferase</fullName>
        <ecNumber evidence="9">2.8.2.-</ecNumber>
    </recommendedName>
</protein>
<dbReference type="EMBL" id="JAKMXF010000088">
    <property type="protein sequence ID" value="KAI6658450.1"/>
    <property type="molecule type" value="Genomic_DNA"/>
</dbReference>
<keyword evidence="4" id="KW-0812">Transmembrane</keyword>
<dbReference type="InterPro" id="IPR005331">
    <property type="entry name" value="Sulfotransferase"/>
</dbReference>
<dbReference type="Proteomes" id="UP001165289">
    <property type="component" value="Unassembled WGS sequence"/>
</dbReference>
<evidence type="ECO:0000256" key="6">
    <source>
        <dbReference type="ARBA" id="ARBA00023034"/>
    </source>
</evidence>
<dbReference type="Pfam" id="PF03567">
    <property type="entry name" value="Sulfotransfer_2"/>
    <property type="match status" value="1"/>
</dbReference>
<name>A0AAV7KCN5_9METZ</name>
<sequence>MGLIYEFTKTESLENEVDNTIPKLSWIDYRNLGNPEIESQHIPTYTTPVNMKEGVNPEIHDTSWIDYRNNWNGTILIKSDSTKLILTDQYREAMRRKGAHPLTQLYPQLLDHTNTVRNNCLKVPGAFSNEITTSSGVYIYFNDDYEVVNCAIPKVSSTMWGIEFARMINSPITLPKETRDKFRLTNVFTQYSKTARCMQTYTKFFIYRHPFERLVSAYYDKFTLASQVWYVGKFGRDIITVNYLNDNTQGSKYSELSLETKTKISNQQNRLKLPHGKYNITFLEFVTYIASFLDKNAVQDLDLHWRPISLQCNPCAVDYDIVIDHEFVVEESQILADYLQKNKKSNPPINFVKEQRRATRDKCNQIFRDIPQNLREKLHKIYLTDFILFGYNYNGDSHDYACDENIAK</sequence>
<reference evidence="10 11" key="1">
    <citation type="journal article" date="2023" name="BMC Biol.">
        <title>The compact genome of the sponge Oopsacas minuta (Hexactinellida) is lacking key metazoan core genes.</title>
        <authorList>
            <person name="Santini S."/>
            <person name="Schenkelaars Q."/>
            <person name="Jourda C."/>
            <person name="Duchesne M."/>
            <person name="Belahbib H."/>
            <person name="Rocher C."/>
            <person name="Selva M."/>
            <person name="Riesgo A."/>
            <person name="Vervoort M."/>
            <person name="Leys S.P."/>
            <person name="Kodjabachian L."/>
            <person name="Le Bivic A."/>
            <person name="Borchiellini C."/>
            <person name="Claverie J.M."/>
            <person name="Renard E."/>
        </authorList>
    </citation>
    <scope>NUCLEOTIDE SEQUENCE [LARGE SCALE GENOMIC DNA]</scope>
    <source>
        <strain evidence="10">SPO-2</strain>
    </source>
</reference>
<keyword evidence="6 9" id="KW-0333">Golgi apparatus</keyword>